<dbReference type="Gene3D" id="2.60.120.330">
    <property type="entry name" value="B-lactam Antibiotic, Isopenicillin N Synthase, Chain"/>
    <property type="match status" value="1"/>
</dbReference>
<dbReference type="AlphaFoldDB" id="A0A507AUX7"/>
<accession>A0A507AUX7</accession>
<protein>
    <recommendedName>
        <fullName evidence="6">Fe2OG dioxygenase domain-containing protein</fullName>
    </recommendedName>
</protein>
<keyword evidence="4 5" id="KW-0408">Iron</keyword>
<dbReference type="GO" id="GO:0016491">
    <property type="term" value="F:oxidoreductase activity"/>
    <property type="evidence" value="ECO:0007669"/>
    <property type="project" value="UniProtKB-KW"/>
</dbReference>
<dbReference type="GO" id="GO:0044283">
    <property type="term" value="P:small molecule biosynthetic process"/>
    <property type="evidence" value="ECO:0007669"/>
    <property type="project" value="UniProtKB-ARBA"/>
</dbReference>
<evidence type="ECO:0000256" key="4">
    <source>
        <dbReference type="ARBA" id="ARBA00023004"/>
    </source>
</evidence>
<dbReference type="PRINTS" id="PR00682">
    <property type="entry name" value="IPNSYNTHASE"/>
</dbReference>
<dbReference type="Pfam" id="PF14226">
    <property type="entry name" value="DIOX_N"/>
    <property type="match status" value="1"/>
</dbReference>
<dbReference type="PROSITE" id="PS51471">
    <property type="entry name" value="FE2OG_OXY"/>
    <property type="match status" value="1"/>
</dbReference>
<feature type="domain" description="Fe2OG dioxygenase" evidence="6">
    <location>
        <begin position="214"/>
        <end position="315"/>
    </location>
</feature>
<gene>
    <name evidence="7" type="ORF">E0L32_008709</name>
</gene>
<dbReference type="InterPro" id="IPR044861">
    <property type="entry name" value="IPNS-like_FE2OG_OXY"/>
</dbReference>
<dbReference type="InterPro" id="IPR026992">
    <property type="entry name" value="DIOX_N"/>
</dbReference>
<dbReference type="InParanoid" id="A0A507AUX7"/>
<evidence type="ECO:0000259" key="6">
    <source>
        <dbReference type="PROSITE" id="PS51471"/>
    </source>
</evidence>
<dbReference type="GO" id="GO:0046872">
    <property type="term" value="F:metal ion binding"/>
    <property type="evidence" value="ECO:0007669"/>
    <property type="project" value="UniProtKB-KW"/>
</dbReference>
<dbReference type="OrthoDB" id="288590at2759"/>
<dbReference type="PANTHER" id="PTHR10209">
    <property type="entry name" value="OXIDOREDUCTASE, 2OG-FE II OXYGENASE FAMILY PROTEIN"/>
    <property type="match status" value="1"/>
</dbReference>
<name>A0A507AUX7_9PEZI</name>
<evidence type="ECO:0000256" key="1">
    <source>
        <dbReference type="ARBA" id="ARBA00008056"/>
    </source>
</evidence>
<dbReference type="EMBL" id="SKBQ01000059">
    <property type="protein sequence ID" value="TPX10304.1"/>
    <property type="molecule type" value="Genomic_DNA"/>
</dbReference>
<dbReference type="InterPro" id="IPR027443">
    <property type="entry name" value="IPNS-like_sf"/>
</dbReference>
<dbReference type="SUPFAM" id="SSF51197">
    <property type="entry name" value="Clavaminate synthase-like"/>
    <property type="match status" value="1"/>
</dbReference>
<keyword evidence="2 5" id="KW-0479">Metal-binding</keyword>
<dbReference type="PANTHER" id="PTHR10209:SF881">
    <property type="entry name" value="FI07970P-RELATED"/>
    <property type="match status" value="1"/>
</dbReference>
<comment type="caution">
    <text evidence="7">The sequence shown here is derived from an EMBL/GenBank/DDBJ whole genome shotgun (WGS) entry which is preliminary data.</text>
</comment>
<evidence type="ECO:0000256" key="3">
    <source>
        <dbReference type="ARBA" id="ARBA00023002"/>
    </source>
</evidence>
<comment type="similarity">
    <text evidence="1 5">Belongs to the iron/ascorbate-dependent oxidoreductase family.</text>
</comment>
<dbReference type="STRING" id="1093900.A0A507AUX7"/>
<evidence type="ECO:0000256" key="2">
    <source>
        <dbReference type="ARBA" id="ARBA00022723"/>
    </source>
</evidence>
<evidence type="ECO:0000313" key="8">
    <source>
        <dbReference type="Proteomes" id="UP000319257"/>
    </source>
</evidence>
<sequence>MPTVVTLQNGQTFSFTSNIATDLDIIPVIDGSRIWSESLEDRQAVAEEIREASRKIGFFYLVNHGVDEEYTEAVMRQAKRFFELPEEKKMEVFTGLVPNEYVGYHPMECYNRNGWKRQGQCAYWKDQKFAALGLIRRTDLSEAFNWAYDPAEDPEAVDQSPPAVSIWPSDLPGFREGLYAYHTKLLQLSRRLTRIFALALHLPEDFFDEYIRQPEAGARILHYPQQSASVDEQNGIGAHTDVECFTIVNQDETGGLEVLSKTGAWVKARPIPGSFVVNIADAFMRQTNDFFVSTIHRVINRNGRERYSAPFFFGFDRAKPLEPVPTCVSADNPMKYPIMTGGEYYTWRTNKQKQTNTRNTPGQRAN</sequence>
<dbReference type="Proteomes" id="UP000319257">
    <property type="component" value="Unassembled WGS sequence"/>
</dbReference>
<dbReference type="GeneID" id="41976156"/>
<dbReference type="RefSeq" id="XP_030992015.1">
    <property type="nucleotide sequence ID" value="XM_031143594.1"/>
</dbReference>
<organism evidence="7 8">
    <name type="scientific">Thyridium curvatum</name>
    <dbReference type="NCBI Taxonomy" id="1093900"/>
    <lineage>
        <taxon>Eukaryota</taxon>
        <taxon>Fungi</taxon>
        <taxon>Dikarya</taxon>
        <taxon>Ascomycota</taxon>
        <taxon>Pezizomycotina</taxon>
        <taxon>Sordariomycetes</taxon>
        <taxon>Sordariomycetidae</taxon>
        <taxon>Thyridiales</taxon>
        <taxon>Thyridiaceae</taxon>
        <taxon>Thyridium</taxon>
    </lineage>
</organism>
<reference evidence="7 8" key="1">
    <citation type="submission" date="2019-06" db="EMBL/GenBank/DDBJ databases">
        <title>Draft genome sequence of the filamentous fungus Phialemoniopsis curvata isolated from diesel fuel.</title>
        <authorList>
            <person name="Varaljay V.A."/>
            <person name="Lyon W.J."/>
            <person name="Crouch A.L."/>
            <person name="Drake C.E."/>
            <person name="Hollomon J.M."/>
            <person name="Nadeau L.J."/>
            <person name="Nunn H.S."/>
            <person name="Stevenson B.S."/>
            <person name="Bojanowski C.L."/>
            <person name="Crookes-Goodson W.J."/>
        </authorList>
    </citation>
    <scope>NUCLEOTIDE SEQUENCE [LARGE SCALE GENOMIC DNA]</scope>
    <source>
        <strain evidence="7 8">D216</strain>
    </source>
</reference>
<evidence type="ECO:0000256" key="5">
    <source>
        <dbReference type="RuleBase" id="RU003682"/>
    </source>
</evidence>
<keyword evidence="8" id="KW-1185">Reference proteome</keyword>
<keyword evidence="3 5" id="KW-0560">Oxidoreductase</keyword>
<evidence type="ECO:0000313" key="7">
    <source>
        <dbReference type="EMBL" id="TPX10304.1"/>
    </source>
</evidence>
<proteinExistence type="inferred from homology"/>
<dbReference type="InterPro" id="IPR005123">
    <property type="entry name" value="Oxoglu/Fe-dep_dioxygenase_dom"/>
</dbReference>
<dbReference type="Pfam" id="PF03171">
    <property type="entry name" value="2OG-FeII_Oxy"/>
    <property type="match status" value="1"/>
</dbReference>